<dbReference type="Proteomes" id="UP001205748">
    <property type="component" value="Unassembled WGS sequence"/>
</dbReference>
<evidence type="ECO:0000313" key="3">
    <source>
        <dbReference type="Proteomes" id="UP001205748"/>
    </source>
</evidence>
<feature type="transmembrane region" description="Helical" evidence="1">
    <location>
        <begin position="384"/>
        <end position="404"/>
    </location>
</feature>
<organism evidence="2 3">
    <name type="scientific">Irregularibacter muris</name>
    <dbReference type="NCBI Taxonomy" id="1796619"/>
    <lineage>
        <taxon>Bacteria</taxon>
        <taxon>Bacillati</taxon>
        <taxon>Bacillota</taxon>
        <taxon>Clostridia</taxon>
        <taxon>Eubacteriales</taxon>
        <taxon>Eubacteriaceae</taxon>
        <taxon>Irregularibacter</taxon>
    </lineage>
</organism>
<feature type="transmembrane region" description="Helical" evidence="1">
    <location>
        <begin position="137"/>
        <end position="158"/>
    </location>
</feature>
<keyword evidence="1" id="KW-0472">Membrane</keyword>
<gene>
    <name evidence="2" type="ORF">NSA47_10265</name>
</gene>
<comment type="caution">
    <text evidence="2">The sequence shown here is derived from an EMBL/GenBank/DDBJ whole genome shotgun (WGS) entry which is preliminary data.</text>
</comment>
<accession>A0AAE3HF20</accession>
<feature type="transmembrane region" description="Helical" evidence="1">
    <location>
        <begin position="178"/>
        <end position="197"/>
    </location>
</feature>
<dbReference type="PANTHER" id="PTHR30354">
    <property type="entry name" value="GNT FAMILY GLUCONATE TRANSPORTER"/>
    <property type="match status" value="1"/>
</dbReference>
<dbReference type="AlphaFoldDB" id="A0AAE3HF20"/>
<feature type="transmembrane region" description="Helical" evidence="1">
    <location>
        <begin position="239"/>
        <end position="259"/>
    </location>
</feature>
<feature type="transmembrane region" description="Helical" evidence="1">
    <location>
        <begin position="465"/>
        <end position="486"/>
    </location>
</feature>
<keyword evidence="1" id="KW-1133">Transmembrane helix</keyword>
<name>A0AAE3HF20_9FIRM</name>
<feature type="transmembrane region" description="Helical" evidence="1">
    <location>
        <begin position="103"/>
        <end position="125"/>
    </location>
</feature>
<keyword evidence="3" id="KW-1185">Reference proteome</keyword>
<dbReference type="RefSeq" id="WP_257531662.1">
    <property type="nucleotide sequence ID" value="NZ_JANKAS010000009.1"/>
</dbReference>
<evidence type="ECO:0000256" key="1">
    <source>
        <dbReference type="SAM" id="Phobius"/>
    </source>
</evidence>
<dbReference type="EMBL" id="JANKAS010000009">
    <property type="protein sequence ID" value="MCR1899367.1"/>
    <property type="molecule type" value="Genomic_DNA"/>
</dbReference>
<proteinExistence type="predicted"/>
<evidence type="ECO:0000313" key="2">
    <source>
        <dbReference type="EMBL" id="MCR1899367.1"/>
    </source>
</evidence>
<feature type="transmembrane region" description="Helical" evidence="1">
    <location>
        <begin position="29"/>
        <end position="48"/>
    </location>
</feature>
<dbReference type="PANTHER" id="PTHR30354:SF11">
    <property type="entry name" value="PERMEASE"/>
    <property type="match status" value="1"/>
</dbReference>
<keyword evidence="1" id="KW-0812">Transmembrane</keyword>
<reference evidence="2" key="1">
    <citation type="submission" date="2022-07" db="EMBL/GenBank/DDBJ databases">
        <title>Enhanced cultured diversity of the mouse gut microbiota enables custom-made synthetic communities.</title>
        <authorList>
            <person name="Afrizal A."/>
        </authorList>
    </citation>
    <scope>NUCLEOTIDE SEQUENCE</scope>
    <source>
        <strain evidence="2">DSM 28593</strain>
    </source>
</reference>
<feature type="transmembrane region" description="Helical" evidence="1">
    <location>
        <begin position="416"/>
        <end position="445"/>
    </location>
</feature>
<dbReference type="GO" id="GO:0005886">
    <property type="term" value="C:plasma membrane"/>
    <property type="evidence" value="ECO:0007669"/>
    <property type="project" value="TreeGrafter"/>
</dbReference>
<dbReference type="InterPro" id="IPR003474">
    <property type="entry name" value="Glcn_transporter"/>
</dbReference>
<dbReference type="Pfam" id="PF02447">
    <property type="entry name" value="GntP_permease"/>
    <property type="match status" value="2"/>
</dbReference>
<feature type="transmembrane region" description="Helical" evidence="1">
    <location>
        <begin position="271"/>
        <end position="294"/>
    </location>
</feature>
<feature type="transmembrane region" description="Helical" evidence="1">
    <location>
        <begin position="60"/>
        <end position="79"/>
    </location>
</feature>
<protein>
    <submittedName>
        <fullName evidence="2">GntP family permease</fullName>
    </submittedName>
</protein>
<dbReference type="GO" id="GO:0015128">
    <property type="term" value="F:gluconate transmembrane transporter activity"/>
    <property type="evidence" value="ECO:0007669"/>
    <property type="project" value="InterPro"/>
</dbReference>
<sequence>MSAVIFFVVLAIAIAALMLLITKVNMHPVITLLIVALFTGVGLGFSGLETMGLISEGFGGTLKGVGLPIMLGAVLAMGIQDTGAAKSIANFFIRLFKGKKLELAPSLTAFIVSIPVFGDITTVLTSNIASILSTRKGISMATMAAFTVLGLNLTHGVVPPTPGILAVTEVMGADLGLVIFYGIIISLVGFMGTWLLLRRWTEKEKILPNPNFVKGIKPAKADDTVEDLLIEGENLPGTFASMLPILIPVVLISLSSFINMYVPEGNAIREIFAFLGDKVVALSLAVAYTMFLGLKYKKSVIESNYNATHNDNGAEGELAVATELENQDMAKNSNIKDILLNSWIARGLEVALAAILITGMGGAFSQVIKSAPAVNEVTSLVDGIPIPGILIPFLLGVLMMTAVGSMTTAGMTAAALVYPMLPVLGLTPLAATLAIGSGTLALNHVNNSGFWVTSQFFNLSTKQTLKYITFPHAVAAVINILVIWVLSSVGII</sequence>
<feature type="transmembrane region" description="Helical" evidence="1">
    <location>
        <begin position="343"/>
        <end position="364"/>
    </location>
</feature>